<dbReference type="Pfam" id="PF00550">
    <property type="entry name" value="PP-binding"/>
    <property type="match status" value="1"/>
</dbReference>
<evidence type="ECO:0000313" key="3">
    <source>
        <dbReference type="Proteomes" id="UP000231092"/>
    </source>
</evidence>
<dbReference type="PROSITE" id="PS50075">
    <property type="entry name" value="CARRIER"/>
    <property type="match status" value="1"/>
</dbReference>
<reference evidence="2 3" key="1">
    <citation type="submission" date="2017-11" db="EMBL/GenBank/DDBJ databases">
        <title>Understudied soil microbes with underappreciated capabilities: Untangling the Clostridium saccharolyticum group.</title>
        <authorList>
            <person name="Leschine S."/>
        </authorList>
    </citation>
    <scope>NUCLEOTIDE SEQUENCE [LARGE SCALE GENOMIC DNA]</scope>
    <source>
        <strain evidence="2 3">18A</strain>
    </source>
</reference>
<dbReference type="EMBL" id="PGET01000001">
    <property type="protein sequence ID" value="PJJ29641.1"/>
    <property type="molecule type" value="Genomic_DNA"/>
</dbReference>
<organism evidence="2 3">
    <name type="scientific">[Clostridium] celerecrescens 18A</name>
    <dbReference type="NCBI Taxonomy" id="1286362"/>
    <lineage>
        <taxon>Bacteria</taxon>
        <taxon>Bacillati</taxon>
        <taxon>Bacillota</taxon>
        <taxon>Clostridia</taxon>
        <taxon>Lachnospirales</taxon>
        <taxon>Lachnospiraceae</taxon>
        <taxon>Lacrimispora</taxon>
    </lineage>
</organism>
<dbReference type="OrthoDB" id="2054545at2"/>
<comment type="caution">
    <text evidence="2">The sequence shown here is derived from an EMBL/GenBank/DDBJ whole genome shotgun (WGS) entry which is preliminary data.</text>
</comment>
<evidence type="ECO:0000259" key="1">
    <source>
        <dbReference type="PROSITE" id="PS50075"/>
    </source>
</evidence>
<name>A0A2M8Z881_9FIRM</name>
<accession>A0A2M8Z881</accession>
<dbReference type="InterPro" id="IPR009081">
    <property type="entry name" value="PP-bd_ACP"/>
</dbReference>
<dbReference type="AlphaFoldDB" id="A0A2M8Z881"/>
<dbReference type="SUPFAM" id="SSF47336">
    <property type="entry name" value="ACP-like"/>
    <property type="match status" value="1"/>
</dbReference>
<dbReference type="Proteomes" id="UP000231092">
    <property type="component" value="Unassembled WGS sequence"/>
</dbReference>
<proteinExistence type="predicted"/>
<dbReference type="RefSeq" id="WP_100306011.1">
    <property type="nucleotide sequence ID" value="NZ_PGET01000001.1"/>
</dbReference>
<protein>
    <submittedName>
        <fullName evidence="2">Phosphopantetheine binding protein</fullName>
    </submittedName>
</protein>
<feature type="domain" description="Carrier" evidence="1">
    <location>
        <begin position="1"/>
        <end position="73"/>
    </location>
</feature>
<evidence type="ECO:0000313" key="2">
    <source>
        <dbReference type="EMBL" id="PJJ29641.1"/>
    </source>
</evidence>
<dbReference type="InterPro" id="IPR036736">
    <property type="entry name" value="ACP-like_sf"/>
</dbReference>
<dbReference type="Gene3D" id="1.10.1200.10">
    <property type="entry name" value="ACP-like"/>
    <property type="match status" value="1"/>
</dbReference>
<sequence length="79" mass="9190">MINDEIIHMIEEAAQFPVSDRKTNLYKDMGLDSLSFIHLLLKIEDTYSITFDITEMESCLEVGRLIELAEKKVKEKNIK</sequence>
<gene>
    <name evidence="2" type="ORF">H171_3196</name>
</gene>